<keyword evidence="4" id="KW-0342">GTP-binding</keyword>
<proteinExistence type="predicted"/>
<dbReference type="Gene3D" id="3.40.50.300">
    <property type="entry name" value="P-loop containing nucleotide triphosphate hydrolases"/>
    <property type="match status" value="1"/>
</dbReference>
<organism evidence="9">
    <name type="scientific">Physcomitrium patens</name>
    <name type="common">Spreading-leaved earth moss</name>
    <name type="synonym">Physcomitrella patens</name>
    <dbReference type="NCBI Taxonomy" id="3218"/>
    <lineage>
        <taxon>Eukaryota</taxon>
        <taxon>Viridiplantae</taxon>
        <taxon>Streptophyta</taxon>
        <taxon>Embryophyta</taxon>
        <taxon>Bryophyta</taxon>
        <taxon>Bryophytina</taxon>
        <taxon>Bryopsida</taxon>
        <taxon>Funariidae</taxon>
        <taxon>Funariales</taxon>
        <taxon>Funariaceae</taxon>
        <taxon>Physcomitrium</taxon>
    </lineage>
</organism>
<dbReference type="PROSITE" id="PS51721">
    <property type="entry name" value="G_CP"/>
    <property type="match status" value="1"/>
</dbReference>
<feature type="coiled-coil region" evidence="6">
    <location>
        <begin position="67"/>
        <end position="98"/>
    </location>
</feature>
<dbReference type="STRING" id="3218.A0A2K1JQ01"/>
<reference evidence="9 11" key="1">
    <citation type="journal article" date="2008" name="Science">
        <title>The Physcomitrella genome reveals evolutionary insights into the conquest of land by plants.</title>
        <authorList>
            <person name="Rensing S."/>
            <person name="Lang D."/>
            <person name="Zimmer A."/>
            <person name="Terry A."/>
            <person name="Salamov A."/>
            <person name="Shapiro H."/>
            <person name="Nishiyama T."/>
            <person name="Perroud P.-F."/>
            <person name="Lindquist E."/>
            <person name="Kamisugi Y."/>
            <person name="Tanahashi T."/>
            <person name="Sakakibara K."/>
            <person name="Fujita T."/>
            <person name="Oishi K."/>
            <person name="Shin-I T."/>
            <person name="Kuroki Y."/>
            <person name="Toyoda A."/>
            <person name="Suzuki Y."/>
            <person name="Hashimoto A."/>
            <person name="Yamaguchi K."/>
            <person name="Sugano A."/>
            <person name="Kohara Y."/>
            <person name="Fujiyama A."/>
            <person name="Anterola A."/>
            <person name="Aoki S."/>
            <person name="Ashton N."/>
            <person name="Barbazuk W.B."/>
            <person name="Barker E."/>
            <person name="Bennetzen J."/>
            <person name="Bezanilla M."/>
            <person name="Blankenship R."/>
            <person name="Cho S.H."/>
            <person name="Dutcher S."/>
            <person name="Estelle M."/>
            <person name="Fawcett J.A."/>
            <person name="Gundlach H."/>
            <person name="Hanada K."/>
            <person name="Heyl A."/>
            <person name="Hicks K.A."/>
            <person name="Hugh J."/>
            <person name="Lohr M."/>
            <person name="Mayer K."/>
            <person name="Melkozernov A."/>
            <person name="Murata T."/>
            <person name="Nelson D."/>
            <person name="Pils B."/>
            <person name="Prigge M."/>
            <person name="Reiss B."/>
            <person name="Renner T."/>
            <person name="Rombauts S."/>
            <person name="Rushton P."/>
            <person name="Sanderfoot A."/>
            <person name="Schween G."/>
            <person name="Shiu S.-H."/>
            <person name="Stueber K."/>
            <person name="Theodoulou F.L."/>
            <person name="Tu H."/>
            <person name="Van de Peer Y."/>
            <person name="Verrier P.J."/>
            <person name="Waters E."/>
            <person name="Wood A."/>
            <person name="Yang L."/>
            <person name="Cove D."/>
            <person name="Cuming A."/>
            <person name="Hasebe M."/>
            <person name="Lucas S."/>
            <person name="Mishler D.B."/>
            <person name="Reski R."/>
            <person name="Grigoriev I."/>
            <person name="Quatrano R.S."/>
            <person name="Boore J.L."/>
        </authorList>
    </citation>
    <scope>NUCLEOTIDE SEQUENCE [LARGE SCALE GENOMIC DNA]</scope>
    <source>
        <strain evidence="10 11">cv. Gransden 2004</strain>
    </source>
</reference>
<feature type="domain" description="CP-type G" evidence="8">
    <location>
        <begin position="130"/>
        <end position="322"/>
    </location>
</feature>
<evidence type="ECO:0000256" key="6">
    <source>
        <dbReference type="SAM" id="Coils"/>
    </source>
</evidence>
<keyword evidence="3 6" id="KW-0175">Coiled coil</keyword>
<dbReference type="PRINTS" id="PR00326">
    <property type="entry name" value="GTP1OBG"/>
</dbReference>
<evidence type="ECO:0000256" key="4">
    <source>
        <dbReference type="ARBA" id="ARBA00023134"/>
    </source>
</evidence>
<comment type="subcellular location">
    <subcellularLocation>
        <location evidence="1">Nucleus</location>
        <location evidence="1">Nucleolus</location>
    </subcellularLocation>
</comment>
<sequence length="599" mass="66971">MVKRSKKSKSKRIPLRKKHKIIKKVKEHHKKQAKEAKKKAKLGIKPRTKIEKDPGIPNAWPFKEQELAALEARRSRILEELEQKKAAKKERAAKRKAGLLDEEDDAELAEALKTAAELEKTKKVKNLSPKEAARRTFYKECMKVIEASDVIIQVLDARDPIGTRCVEVERMVHEAGPSKRIVLVLNKIDHVPREVVEQWLKYFRGELPTVAFKCNLQEQQKNSGKKLRKDSTNGDLLQTSNCLGGETLLKLLKNYYKNQKKKEELVIGVVGYPNVGKSSLINSLKRTQAVSVGAHPGVTKVMQEVPLDKRLKILDCPGIVISASAENEASAALLNLINVDQQLSDSISPVKEILRICPAEKLMTIYKIAKFSDVDGFLTSVGTLRGKLKKGGEVDKSATARSVIHDWNGGKIPYFTVPPVRPKGYSDDQNWSKEFEAEKALKNEASAVLACLKSLVESRHAQIQSRTPLGMDVDDSVINDESIEEDDSDDDEYGVEDEEEDDDDDEMDTAEVAVHKGKQANGKIVAKKAKDEPMKAKKKSKGDVGNGKTSKTDSKASDDYDFNTDYTDDKVNGEAEDDDEDDDEEDEDDDDDDEESMED</sequence>
<dbReference type="GeneID" id="112289558"/>
<feature type="region of interest" description="Disordered" evidence="7">
    <location>
        <begin position="24"/>
        <end position="57"/>
    </location>
</feature>
<dbReference type="SUPFAM" id="SSF52540">
    <property type="entry name" value="P-loop containing nucleoside triphosphate hydrolases"/>
    <property type="match status" value="1"/>
</dbReference>
<dbReference type="EnsemblPlants" id="Pp3c12_9000V3.1">
    <property type="protein sequence ID" value="Pp3c12_9000V3.1"/>
    <property type="gene ID" value="Pp3c12_9000"/>
</dbReference>
<dbReference type="PaxDb" id="3218-PP1S91_142V6.1"/>
<evidence type="ECO:0000313" key="9">
    <source>
        <dbReference type="EMBL" id="PNR43625.1"/>
    </source>
</evidence>
<accession>A0A2K1JQ01</accession>
<dbReference type="GO" id="GO:0050793">
    <property type="term" value="P:regulation of developmental process"/>
    <property type="evidence" value="ECO:0007669"/>
    <property type="project" value="UniProtKB-ARBA"/>
</dbReference>
<protein>
    <recommendedName>
        <fullName evidence="8">CP-type G domain-containing protein</fullName>
    </recommendedName>
</protein>
<feature type="compositionally biased region" description="Acidic residues" evidence="7">
    <location>
        <begin position="472"/>
        <end position="509"/>
    </location>
</feature>
<dbReference type="GO" id="GO:0051239">
    <property type="term" value="P:regulation of multicellular organismal process"/>
    <property type="evidence" value="ECO:0007669"/>
    <property type="project" value="UniProtKB-ARBA"/>
</dbReference>
<dbReference type="GO" id="GO:0005525">
    <property type="term" value="F:GTP binding"/>
    <property type="evidence" value="ECO:0007669"/>
    <property type="project" value="UniProtKB-KW"/>
</dbReference>
<dbReference type="KEGG" id="ppp:112289558"/>
<dbReference type="Gramene" id="Pp3c12_9000V3.1">
    <property type="protein sequence ID" value="Pp3c12_9000V3.1"/>
    <property type="gene ID" value="Pp3c12_9000"/>
</dbReference>
<feature type="region of interest" description="Disordered" evidence="7">
    <location>
        <begin position="462"/>
        <end position="599"/>
    </location>
</feature>
<dbReference type="InterPro" id="IPR027417">
    <property type="entry name" value="P-loop_NTPase"/>
</dbReference>
<dbReference type="AlphaFoldDB" id="A0A2K1JQ01"/>
<dbReference type="InterPro" id="IPR030378">
    <property type="entry name" value="G_CP_dom"/>
</dbReference>
<keyword evidence="5" id="KW-0539">Nucleus</keyword>
<dbReference type="InterPro" id="IPR006073">
    <property type="entry name" value="GTP-bd"/>
</dbReference>
<dbReference type="PANTHER" id="PTHR11089:SF30">
    <property type="entry name" value="GUANINE NUCLEOTIDE-BINDING PROTEIN-LIKE 3 HOMOLOG"/>
    <property type="match status" value="1"/>
</dbReference>
<reference evidence="10" key="3">
    <citation type="submission" date="2020-12" db="UniProtKB">
        <authorList>
            <consortium name="EnsemblPlants"/>
        </authorList>
    </citation>
    <scope>IDENTIFICATION</scope>
</reference>
<reference evidence="9 11" key="2">
    <citation type="journal article" date="2018" name="Plant J.">
        <title>The Physcomitrella patens chromosome-scale assembly reveals moss genome structure and evolution.</title>
        <authorList>
            <person name="Lang D."/>
            <person name="Ullrich K.K."/>
            <person name="Murat F."/>
            <person name="Fuchs J."/>
            <person name="Jenkins J."/>
            <person name="Haas F.B."/>
            <person name="Piednoel M."/>
            <person name="Gundlach H."/>
            <person name="Van Bel M."/>
            <person name="Meyberg R."/>
            <person name="Vives C."/>
            <person name="Morata J."/>
            <person name="Symeonidi A."/>
            <person name="Hiss M."/>
            <person name="Muchero W."/>
            <person name="Kamisugi Y."/>
            <person name="Saleh O."/>
            <person name="Blanc G."/>
            <person name="Decker E.L."/>
            <person name="van Gessel N."/>
            <person name="Grimwood J."/>
            <person name="Hayes R.D."/>
            <person name="Graham S.W."/>
            <person name="Gunter L.E."/>
            <person name="McDaniel S.F."/>
            <person name="Hoernstein S.N.W."/>
            <person name="Larsson A."/>
            <person name="Li F.W."/>
            <person name="Perroud P.F."/>
            <person name="Phillips J."/>
            <person name="Ranjan P."/>
            <person name="Rokshar D.S."/>
            <person name="Rothfels C.J."/>
            <person name="Schneider L."/>
            <person name="Shu S."/>
            <person name="Stevenson D.W."/>
            <person name="Thummler F."/>
            <person name="Tillich M."/>
            <person name="Villarreal Aguilar J.C."/>
            <person name="Widiez T."/>
            <person name="Wong G.K."/>
            <person name="Wymore A."/>
            <person name="Zhang Y."/>
            <person name="Zimmer A.D."/>
            <person name="Quatrano R.S."/>
            <person name="Mayer K.F.X."/>
            <person name="Goodstein D."/>
            <person name="Casacuberta J.M."/>
            <person name="Vandepoele K."/>
            <person name="Reski R."/>
            <person name="Cuming A.C."/>
            <person name="Tuskan G.A."/>
            <person name="Maumus F."/>
            <person name="Salse J."/>
            <person name="Schmutz J."/>
            <person name="Rensing S.A."/>
        </authorList>
    </citation>
    <scope>NUCLEOTIDE SEQUENCE [LARGE SCALE GENOMIC DNA]</scope>
    <source>
        <strain evidence="10 11">cv. Gransden 2004</strain>
    </source>
</reference>
<dbReference type="OrthoDB" id="444945at2759"/>
<feature type="compositionally biased region" description="Basic residues" evidence="7">
    <location>
        <begin position="24"/>
        <end position="47"/>
    </location>
</feature>
<keyword evidence="2" id="KW-0547">Nucleotide-binding</keyword>
<keyword evidence="11" id="KW-1185">Reference proteome</keyword>
<name>A0A2K1JQ01_PHYPA</name>
<dbReference type="FunFam" id="1.10.1580.10:FF:000002">
    <property type="entry name" value="Guanine nucleotide-binding protein-like 3 (nucleolar)-like"/>
    <property type="match status" value="1"/>
</dbReference>
<evidence type="ECO:0000313" key="11">
    <source>
        <dbReference type="Proteomes" id="UP000006727"/>
    </source>
</evidence>
<gene>
    <name evidence="10" type="primary">LOC112289558</name>
    <name evidence="9" type="ORF">PHYPA_016006</name>
</gene>
<dbReference type="InterPro" id="IPR050755">
    <property type="entry name" value="TRAFAC_YlqF/YawG_RiboMat"/>
</dbReference>
<evidence type="ECO:0000259" key="8">
    <source>
        <dbReference type="PROSITE" id="PS51721"/>
    </source>
</evidence>
<dbReference type="InterPro" id="IPR014813">
    <property type="entry name" value="Gnl3_N_dom"/>
</dbReference>
<dbReference type="Proteomes" id="UP000006727">
    <property type="component" value="Chromosome 12"/>
</dbReference>
<dbReference type="InterPro" id="IPR023179">
    <property type="entry name" value="GTP-bd_ortho_bundle_sf"/>
</dbReference>
<dbReference type="Pfam" id="PF01926">
    <property type="entry name" value="MMR_HSR1"/>
    <property type="match status" value="1"/>
</dbReference>
<dbReference type="PANTHER" id="PTHR11089">
    <property type="entry name" value="GTP-BINDING PROTEIN-RELATED"/>
    <property type="match status" value="1"/>
</dbReference>
<dbReference type="GO" id="GO:0005730">
    <property type="term" value="C:nucleolus"/>
    <property type="evidence" value="ECO:0000318"/>
    <property type="project" value="GO_Central"/>
</dbReference>
<dbReference type="FunCoup" id="A0A2K1JQ01">
    <property type="interactions" value="3871"/>
</dbReference>
<dbReference type="Pfam" id="PF08701">
    <property type="entry name" value="GN3L_Grn1"/>
    <property type="match status" value="1"/>
</dbReference>
<evidence type="ECO:0000313" key="10">
    <source>
        <dbReference type="EnsemblPlants" id="Pp3c12_9000V3.1"/>
    </source>
</evidence>
<dbReference type="OMA" id="ARNCIRD"/>
<evidence type="ECO:0000256" key="7">
    <source>
        <dbReference type="SAM" id="MobiDB-lite"/>
    </source>
</evidence>
<dbReference type="EnsemblPlants" id="Pp3c12_9000V3.2">
    <property type="protein sequence ID" value="Pp3c12_9000V3.2"/>
    <property type="gene ID" value="Pp3c12_9000"/>
</dbReference>
<evidence type="ECO:0000256" key="1">
    <source>
        <dbReference type="ARBA" id="ARBA00004604"/>
    </source>
</evidence>
<evidence type="ECO:0000256" key="5">
    <source>
        <dbReference type="ARBA" id="ARBA00023242"/>
    </source>
</evidence>
<evidence type="ECO:0000256" key="3">
    <source>
        <dbReference type="ARBA" id="ARBA00023054"/>
    </source>
</evidence>
<dbReference type="FunFam" id="3.40.50.300:FF:000571">
    <property type="entry name" value="Guanine nucleotide-binding protein-like NSN1"/>
    <property type="match status" value="1"/>
</dbReference>
<dbReference type="RefSeq" id="XP_024390587.1">
    <property type="nucleotide sequence ID" value="XM_024534819.2"/>
</dbReference>
<feature type="compositionally biased region" description="Acidic residues" evidence="7">
    <location>
        <begin position="574"/>
        <end position="599"/>
    </location>
</feature>
<dbReference type="EMBL" id="ABEU02000012">
    <property type="protein sequence ID" value="PNR43625.1"/>
    <property type="molecule type" value="Genomic_DNA"/>
</dbReference>
<evidence type="ECO:0000256" key="2">
    <source>
        <dbReference type="ARBA" id="ARBA00022741"/>
    </source>
</evidence>
<dbReference type="Gramene" id="Pp3c12_9000V3.2">
    <property type="protein sequence ID" value="Pp3c12_9000V3.2"/>
    <property type="gene ID" value="Pp3c12_9000"/>
</dbReference>
<dbReference type="Gene3D" id="1.10.1580.10">
    <property type="match status" value="1"/>
</dbReference>
<dbReference type="CDD" id="cd04178">
    <property type="entry name" value="Nucleostemin_like"/>
    <property type="match status" value="1"/>
</dbReference>